<feature type="compositionally biased region" description="Polar residues" evidence="1">
    <location>
        <begin position="162"/>
        <end position="179"/>
    </location>
</feature>
<dbReference type="InterPro" id="IPR001478">
    <property type="entry name" value="PDZ"/>
</dbReference>
<feature type="compositionally biased region" description="Low complexity" evidence="1">
    <location>
        <begin position="1082"/>
        <end position="1092"/>
    </location>
</feature>
<feature type="domain" description="PDZ" evidence="3">
    <location>
        <begin position="1594"/>
        <end position="1672"/>
    </location>
</feature>
<feature type="region of interest" description="Disordered" evidence="1">
    <location>
        <begin position="162"/>
        <end position="206"/>
    </location>
</feature>
<gene>
    <name evidence="4" type="ORF">FF38_07565</name>
</gene>
<feature type="compositionally biased region" description="Basic and acidic residues" evidence="1">
    <location>
        <begin position="1178"/>
        <end position="1187"/>
    </location>
</feature>
<dbReference type="PANTHER" id="PTHR47644">
    <property type="entry name" value="AGAP008221-PA"/>
    <property type="match status" value="1"/>
</dbReference>
<feature type="compositionally biased region" description="Low complexity" evidence="1">
    <location>
        <begin position="1107"/>
        <end position="1118"/>
    </location>
</feature>
<feature type="compositionally biased region" description="Polar residues" evidence="1">
    <location>
        <begin position="790"/>
        <end position="799"/>
    </location>
</feature>
<dbReference type="Proteomes" id="UP000037069">
    <property type="component" value="Unassembled WGS sequence"/>
</dbReference>
<feature type="region of interest" description="Disordered" evidence="1">
    <location>
        <begin position="1072"/>
        <end position="1256"/>
    </location>
</feature>
<feature type="domain" description="PH" evidence="2">
    <location>
        <begin position="1685"/>
        <end position="1909"/>
    </location>
</feature>
<dbReference type="Pfam" id="PF00169">
    <property type="entry name" value="PH"/>
    <property type="match status" value="2"/>
</dbReference>
<dbReference type="SMART" id="SM00233">
    <property type="entry name" value="PH"/>
    <property type="match status" value="2"/>
</dbReference>
<dbReference type="PANTHER" id="PTHR47644:SF1">
    <property type="entry name" value="PDZ DOMAIN-CONTAINING PROTEIN"/>
    <property type="match status" value="1"/>
</dbReference>
<feature type="region of interest" description="Disordered" evidence="1">
    <location>
        <begin position="759"/>
        <end position="810"/>
    </location>
</feature>
<feature type="compositionally biased region" description="Polar residues" evidence="1">
    <location>
        <begin position="1208"/>
        <end position="1218"/>
    </location>
</feature>
<feature type="compositionally biased region" description="Low complexity" evidence="1">
    <location>
        <begin position="191"/>
        <end position="206"/>
    </location>
</feature>
<reference evidence="4 5" key="1">
    <citation type="journal article" date="2015" name="Nat. Commun.">
        <title>Lucilia cuprina genome unlocks parasitic fly biology to underpin future interventions.</title>
        <authorList>
            <person name="Anstead C.A."/>
            <person name="Korhonen P.K."/>
            <person name="Young N.D."/>
            <person name="Hall R.S."/>
            <person name="Jex A.R."/>
            <person name="Murali S.C."/>
            <person name="Hughes D.S."/>
            <person name="Lee S.F."/>
            <person name="Perry T."/>
            <person name="Stroehlein A.J."/>
            <person name="Ansell B.R."/>
            <person name="Breugelmans B."/>
            <person name="Hofmann A."/>
            <person name="Qu J."/>
            <person name="Dugan S."/>
            <person name="Lee S.L."/>
            <person name="Chao H."/>
            <person name="Dinh H."/>
            <person name="Han Y."/>
            <person name="Doddapaneni H.V."/>
            <person name="Worley K.C."/>
            <person name="Muzny D.M."/>
            <person name="Ioannidis P."/>
            <person name="Waterhouse R.M."/>
            <person name="Zdobnov E.M."/>
            <person name="James P.J."/>
            <person name="Bagnall N.H."/>
            <person name="Kotze A.C."/>
            <person name="Gibbs R.A."/>
            <person name="Richards S."/>
            <person name="Batterham P."/>
            <person name="Gasser R.B."/>
        </authorList>
    </citation>
    <scope>NUCLEOTIDE SEQUENCE [LARGE SCALE GENOMIC DNA]</scope>
    <source>
        <strain evidence="4 5">LS</strain>
        <tissue evidence="4">Full body</tissue>
    </source>
</reference>
<dbReference type="PROSITE" id="PS50003">
    <property type="entry name" value="PH_DOMAIN"/>
    <property type="match status" value="1"/>
</dbReference>
<dbReference type="PROSITE" id="PS50106">
    <property type="entry name" value="PDZ"/>
    <property type="match status" value="1"/>
</dbReference>
<evidence type="ECO:0000256" key="1">
    <source>
        <dbReference type="SAM" id="MobiDB-lite"/>
    </source>
</evidence>
<feature type="compositionally biased region" description="Basic residues" evidence="1">
    <location>
        <begin position="1220"/>
        <end position="1234"/>
    </location>
</feature>
<feature type="compositionally biased region" description="Basic and acidic residues" evidence="1">
    <location>
        <begin position="1194"/>
        <end position="1207"/>
    </location>
</feature>
<evidence type="ECO:0000313" key="4">
    <source>
        <dbReference type="EMBL" id="KNC25356.1"/>
    </source>
</evidence>
<protein>
    <submittedName>
        <fullName evidence="4">Uncharacterized protein</fullName>
    </submittedName>
</protein>
<dbReference type="FunFam" id="2.30.42.10:FF:000230">
    <property type="entry name" value="Uncharacterized protein, isoform E"/>
    <property type="match status" value="1"/>
</dbReference>
<comment type="caution">
    <text evidence="4">The sequence shown here is derived from an EMBL/GenBank/DDBJ whole genome shotgun (WGS) entry which is preliminary data.</text>
</comment>
<feature type="region of interest" description="Disordered" evidence="1">
    <location>
        <begin position="951"/>
        <end position="1035"/>
    </location>
</feature>
<feature type="compositionally biased region" description="Basic and acidic residues" evidence="1">
    <location>
        <begin position="801"/>
        <end position="810"/>
    </location>
</feature>
<dbReference type="Pfam" id="PF00595">
    <property type="entry name" value="PDZ"/>
    <property type="match status" value="1"/>
</dbReference>
<feature type="compositionally biased region" description="Basic and acidic residues" evidence="1">
    <location>
        <begin position="34"/>
        <end position="43"/>
    </location>
</feature>
<feature type="region of interest" description="Disordered" evidence="1">
    <location>
        <begin position="866"/>
        <end position="891"/>
    </location>
</feature>
<organism evidence="4 5">
    <name type="scientific">Lucilia cuprina</name>
    <name type="common">Green bottle fly</name>
    <name type="synonym">Australian sheep blowfly</name>
    <dbReference type="NCBI Taxonomy" id="7375"/>
    <lineage>
        <taxon>Eukaryota</taxon>
        <taxon>Metazoa</taxon>
        <taxon>Ecdysozoa</taxon>
        <taxon>Arthropoda</taxon>
        <taxon>Hexapoda</taxon>
        <taxon>Insecta</taxon>
        <taxon>Pterygota</taxon>
        <taxon>Neoptera</taxon>
        <taxon>Endopterygota</taxon>
        <taxon>Diptera</taxon>
        <taxon>Brachycera</taxon>
        <taxon>Muscomorpha</taxon>
        <taxon>Oestroidea</taxon>
        <taxon>Calliphoridae</taxon>
        <taxon>Luciliinae</taxon>
        <taxon>Lucilia</taxon>
    </lineage>
</organism>
<feature type="compositionally biased region" description="Basic and acidic residues" evidence="1">
    <location>
        <begin position="705"/>
        <end position="737"/>
    </location>
</feature>
<feature type="compositionally biased region" description="Basic and acidic residues" evidence="1">
    <location>
        <begin position="1413"/>
        <end position="1448"/>
    </location>
</feature>
<accession>A0A0L0BZD5</accession>
<dbReference type="InterPro" id="IPR001849">
    <property type="entry name" value="PH_domain"/>
</dbReference>
<dbReference type="SUPFAM" id="SSF50156">
    <property type="entry name" value="PDZ domain-like"/>
    <property type="match status" value="1"/>
</dbReference>
<evidence type="ECO:0000259" key="3">
    <source>
        <dbReference type="PROSITE" id="PS50106"/>
    </source>
</evidence>
<dbReference type="Gene3D" id="2.30.29.30">
    <property type="entry name" value="Pleckstrin-homology domain (PH domain)/Phosphotyrosine-binding domain (PTB)"/>
    <property type="match status" value="2"/>
</dbReference>
<feature type="region of interest" description="Disordered" evidence="1">
    <location>
        <begin position="16"/>
        <end position="62"/>
    </location>
</feature>
<dbReference type="InterPro" id="IPR011993">
    <property type="entry name" value="PH-like_dom_sf"/>
</dbReference>
<feature type="compositionally biased region" description="Polar residues" evidence="1">
    <location>
        <begin position="952"/>
        <end position="986"/>
    </location>
</feature>
<dbReference type="SUPFAM" id="SSF50729">
    <property type="entry name" value="PH domain-like"/>
    <property type="match status" value="2"/>
</dbReference>
<sequence length="1915" mass="216866">MSVAMRMNNGLHHAVSMGTIDSHAKPTYSNQADRNYDSEDENTHRRRLRHTSSTELYPKPSQYSKGDIREQYCLTDRQVNTIERSRREKFFGCLSRRSAPQSLLGGCVGRRIPSDENLAPYTPFYKYSRYNQQYPPTSTAAADSMDLDSSYFRRQPASILSTSKMVDASTDNRQTSWMEQQKQQQQHHHQQQQQHHLLQQQQNQQQHAYNNYDAISYINDKGSYHCPSHIGVNTGLQQHAGPPTTPSRTKHVSFARSHTLTSFDDFNVGFRSSGRMKTAQSQERLIGGKKPVGPTGSYYDTLPMCGPPITAIMGSTSTIHMLPQATVPVHQIGHTHQHHMGHIQPTYVPTYIAEQHVQTQQPTTLMAAIPIMDDLTVVQGGLPALPPPSPEVIVVEKKFRNAMKTQATQTDVRKNEFEQNLALSPRTIHRVKVVSQGAQTNGLQNGKALTKSLSQIPYDTHQKDSAMEANIADHEALHRTQSEEPPKSPLESNFTYYQPPPPLEYDTNHELYYHLPKREHMSTMQKEDSFSYESNSLPRRACGFRLDTDFHSLPRRDMHNVQDVCKHITECSELMADGSSDFTSDLLPPPQEYCQINDDEDSLDTTQTFPKEYSDTNRRKSMLVTMEPQNDTPFRRDDIRRQSMPVYVKTEKLIDLDYASSKGSRRFSRKSFRDDMSDEKEIIIDFKPYVKSDFQIKPFRQKSTKKVEKPEQQEDYYEPREPLDSVSAESDHSEDQHRDPVYENIQTCMCNIPDVQEAECSEQEEKEGRGSGISAPPSPLREEPIGHASTYPSSDSLANDVTRDHSDGHWNESEVTVLTAEQRSEASYNSNLLLTPSTKRKHLLLQHQQRSSVDTDALDLEEQFTDQSPTFSQASMSLKSRSPVTPQSEKEPKLYAAPQMKMLSPSIEITPSFSKSSTLTRPGAKTLIASPRKSIITTPQKEQRRLSEISLGLSSMTDIPKSFTGNADNSECSTNTNTEEYATCTDTSRRTPGMRTTLTTTTTTTSSSSTTQVPVSTQSSQMDKSHGESSFESASSLYSSKAEILTEDMLQTEDSRRESKSRLELSLNLPLTPIDVPKKSPTHSVSSTSSGSYNVGGEGKTPESETKSPSTMKTSSSPLAQRTEQVRIKMESVSDDERSEVRYSSSGYYESPHDDEYQKIKSRRHRQEEERKRRKTSMKIDIEKENMRALTSPIKREQLKKSPERQKVSSALAESTSPIKLKRFRPKIRRQLRRSSRDESIPKQRKPNAASLSPQGNMEKLLDASMSAVISPKTPTPLHKQEVELVTASKTKEVALPATMKIATTLAPTYVKSASETCQLKAKSIESLNRSVSPGSDSVFYSEADGNNADPHSGHCSHCGKEVEDPSVVCGDSVESLPYIDNEPDIVKPPSDFADSPVTSKTPQRLYKKMDKRFRSEERYHTERGRHYKSRKENIRAKSEERNQECNKKTTPNLRPAGSSPCILPEITNETKQQTIYIGHYESARYTRLTDSDIWAQLDHQSLERNRGRRSSTDSEKSFYSKYQVILHRLVQRRCTLEMYHRQKNDTFELITSNSAQNSLRRRLEEILKLMLLVWAREGHVLSKLTQGEYGVDKTVVVKSDSGEFGFRIHGSKPVVVAAIEPDTPAESSGLEVGDIIISVNGVKVLDKHHTEVVKIAHDGCEKLELEVARTLGVLMNEQQEPPIQVIYSGYLWRQSGQAKGSPNTKKWVQRWFVLRSDNCLYYYKTEEDTQPVGAMIMAKHIVESCPPKIGKPYAFKVDSGEGIPMYVAADNEEMANRWINILKKAANQDNAWLDKSARNLYKQPSSITRPDCFGFLMKLGSKWCGWSKRYCVLKDACLYFFQDANSKSALGMVCLHGYKVSSMSAAASGKKNSFEIVPPEPKLRHYYFYTESEMEKKRWISALEYSIDRWIKTG</sequence>
<dbReference type="EMBL" id="JRES01001119">
    <property type="protein sequence ID" value="KNC25356.1"/>
    <property type="molecule type" value="Genomic_DNA"/>
</dbReference>
<name>A0A0L0BZD5_LUCCU</name>
<proteinExistence type="predicted"/>
<dbReference type="STRING" id="7375.A0A0L0BZD5"/>
<feature type="region of interest" description="Disordered" evidence="1">
    <location>
        <begin position="1382"/>
        <end position="1462"/>
    </location>
</feature>
<feature type="compositionally biased region" description="Basic and acidic residues" evidence="1">
    <location>
        <begin position="1124"/>
        <end position="1141"/>
    </location>
</feature>
<feature type="region of interest" description="Disordered" evidence="1">
    <location>
        <begin position="700"/>
        <end position="737"/>
    </location>
</feature>
<dbReference type="SMART" id="SM00228">
    <property type="entry name" value="PDZ"/>
    <property type="match status" value="1"/>
</dbReference>
<dbReference type="OrthoDB" id="2157866at2759"/>
<evidence type="ECO:0000313" key="5">
    <source>
        <dbReference type="Proteomes" id="UP000037069"/>
    </source>
</evidence>
<feature type="compositionally biased region" description="Polar residues" evidence="1">
    <location>
        <begin position="866"/>
        <end position="887"/>
    </location>
</feature>
<keyword evidence="5" id="KW-1185">Reference proteome</keyword>
<dbReference type="OMA" id="EDNAGWP"/>
<feature type="compositionally biased region" description="Low complexity" evidence="1">
    <location>
        <begin position="996"/>
        <end position="1021"/>
    </location>
</feature>
<evidence type="ECO:0000259" key="2">
    <source>
        <dbReference type="PROSITE" id="PS50003"/>
    </source>
</evidence>
<dbReference type="Gene3D" id="2.30.42.10">
    <property type="match status" value="1"/>
</dbReference>
<dbReference type="InterPro" id="IPR036034">
    <property type="entry name" value="PDZ_sf"/>
</dbReference>